<dbReference type="EMBL" id="RKLU01000001">
    <property type="protein sequence ID" value="TQQ83610.1"/>
    <property type="molecule type" value="Genomic_DNA"/>
</dbReference>
<organism evidence="1 2">
    <name type="scientific">Halonotius terrestris</name>
    <dbReference type="NCBI Taxonomy" id="2487750"/>
    <lineage>
        <taxon>Archaea</taxon>
        <taxon>Methanobacteriati</taxon>
        <taxon>Methanobacteriota</taxon>
        <taxon>Stenosarchaea group</taxon>
        <taxon>Halobacteria</taxon>
        <taxon>Halobacteriales</taxon>
        <taxon>Haloferacaceae</taxon>
        <taxon>Halonotius</taxon>
    </lineage>
</organism>
<sequence>MVDWLTVLASGLLSFIVSIASFEVRLRREQSVEESAEVEDWYTETAAHAAEVRRTWQRLWDSPEHPGSNLTEISSQMGLFERQISRHASSGEQLDVDPDVVDALDALAEECRKPSEHSFHSNSNSEFVEFRNDILDAVERVEEHLAEN</sequence>
<keyword evidence="2" id="KW-1185">Reference proteome</keyword>
<name>A0A8J8PE22_9EURY</name>
<accession>A0A8J8PE22</accession>
<evidence type="ECO:0000313" key="2">
    <source>
        <dbReference type="Proteomes" id="UP000705823"/>
    </source>
</evidence>
<dbReference type="RefSeq" id="WP_142978527.1">
    <property type="nucleotide sequence ID" value="NZ_RKLU01000001.1"/>
</dbReference>
<protein>
    <submittedName>
        <fullName evidence="1">Uncharacterized protein</fullName>
    </submittedName>
</protein>
<proteinExistence type="predicted"/>
<reference evidence="1" key="1">
    <citation type="submission" date="2019-02" db="EMBL/GenBank/DDBJ databases">
        <title>Halonotius sp. a new haloarchaeum isolated from saline soil.</title>
        <authorList>
            <person name="Duran-Viseras A."/>
            <person name="Sanchez-Porro C."/>
            <person name="Ventosa A."/>
        </authorList>
    </citation>
    <scope>NUCLEOTIDE SEQUENCE</scope>
    <source>
        <strain evidence="1">F15B</strain>
    </source>
</reference>
<evidence type="ECO:0000313" key="1">
    <source>
        <dbReference type="EMBL" id="TQQ83610.1"/>
    </source>
</evidence>
<gene>
    <name evidence="1" type="ORF">EGH24_02120</name>
</gene>
<dbReference type="AlphaFoldDB" id="A0A8J8PE22"/>
<comment type="caution">
    <text evidence="1">The sequence shown here is derived from an EMBL/GenBank/DDBJ whole genome shotgun (WGS) entry which is preliminary data.</text>
</comment>
<dbReference type="Proteomes" id="UP000705823">
    <property type="component" value="Unassembled WGS sequence"/>
</dbReference>